<evidence type="ECO:0008006" key="4">
    <source>
        <dbReference type="Google" id="ProtNLM"/>
    </source>
</evidence>
<sequence length="209" mass="22274">MSHARAMSAPRAVLVTGHMVDLPDRASPRFPQDQVPRVTAEVRDVLRAWQVGPGSTVVCGGARGADLIVAEEARARGAHVVLCLALPREDFVRRSVDIPGTDWAERFDRVAAAAEVRVLDGVDGGAPDDVFARANAWMVEVARRLDPHPHAVVVWDGRRGDGPGGTADMVALLGLGAPDPRVRVIDPTPGHREAPVTRGAGRPPTPGRR</sequence>
<evidence type="ECO:0000313" key="2">
    <source>
        <dbReference type="EMBL" id="SDD47865.1"/>
    </source>
</evidence>
<accession>A0A1G6V4S6</accession>
<feature type="compositionally biased region" description="Basic and acidic residues" evidence="1">
    <location>
        <begin position="181"/>
        <end position="195"/>
    </location>
</feature>
<evidence type="ECO:0000313" key="3">
    <source>
        <dbReference type="Proteomes" id="UP000199416"/>
    </source>
</evidence>
<dbReference type="Gene3D" id="3.40.50.450">
    <property type="match status" value="1"/>
</dbReference>
<reference evidence="3" key="1">
    <citation type="submission" date="2016-10" db="EMBL/GenBank/DDBJ databases">
        <authorList>
            <person name="Varghese N."/>
            <person name="Submissions S."/>
        </authorList>
    </citation>
    <scope>NUCLEOTIDE SEQUENCE [LARGE SCALE GENOMIC DNA]</scope>
    <source>
        <strain evidence="3">DSM 45421</strain>
    </source>
</reference>
<evidence type="ECO:0000256" key="1">
    <source>
        <dbReference type="SAM" id="MobiDB-lite"/>
    </source>
</evidence>
<feature type="region of interest" description="Disordered" evidence="1">
    <location>
        <begin position="181"/>
        <end position="209"/>
    </location>
</feature>
<keyword evidence="3" id="KW-1185">Reference proteome</keyword>
<proteinExistence type="predicted"/>
<gene>
    <name evidence="2" type="ORF">SAMN05660690_4316</name>
</gene>
<name>A0A1G6V4S6_9ACTN</name>
<dbReference type="AlphaFoldDB" id="A0A1G6V4S6"/>
<dbReference type="STRING" id="1190417.SAMN05660690_4316"/>
<dbReference type="EMBL" id="FMZF01000008">
    <property type="protein sequence ID" value="SDD47865.1"/>
    <property type="molecule type" value="Genomic_DNA"/>
</dbReference>
<protein>
    <recommendedName>
        <fullName evidence="4">DNA recombination-mediator protein A</fullName>
    </recommendedName>
</protein>
<organism evidence="2 3">
    <name type="scientific">Geodermatophilus telluris</name>
    <dbReference type="NCBI Taxonomy" id="1190417"/>
    <lineage>
        <taxon>Bacteria</taxon>
        <taxon>Bacillati</taxon>
        <taxon>Actinomycetota</taxon>
        <taxon>Actinomycetes</taxon>
        <taxon>Geodermatophilales</taxon>
        <taxon>Geodermatophilaceae</taxon>
        <taxon>Geodermatophilus</taxon>
    </lineage>
</organism>
<dbReference type="Proteomes" id="UP000199416">
    <property type="component" value="Unassembled WGS sequence"/>
</dbReference>